<protein>
    <submittedName>
        <fullName evidence="2">Uncharacterized protein</fullName>
    </submittedName>
</protein>
<name>A0AAD5SZR6_9FUNG</name>
<sequence>MLVSASGSLPSIASAAAAGAEISTPQQYQHYQYQYYQLQQQRLHYQNQHQHQHQHQQQQQQQQQSQHQQQQQLRHIIAVPPMPMPAVAPRPFPLSFSYPPAHSVFSTIPPLSNAPIPSPLSASTSDGPTRRPSNVMSVASFVDDDTNFIDIPLKSTGNQLSPDRPNNFSAMDLDTYQGTEESEASGEIAVAADESP</sequence>
<dbReference type="AlphaFoldDB" id="A0AAD5SZR6"/>
<comment type="caution">
    <text evidence="2">The sequence shown here is derived from an EMBL/GenBank/DDBJ whole genome shotgun (WGS) entry which is preliminary data.</text>
</comment>
<evidence type="ECO:0000256" key="1">
    <source>
        <dbReference type="SAM" id="MobiDB-lite"/>
    </source>
</evidence>
<reference evidence="2" key="1">
    <citation type="submission" date="2020-05" db="EMBL/GenBank/DDBJ databases">
        <title>Phylogenomic resolution of chytrid fungi.</title>
        <authorList>
            <person name="Stajich J.E."/>
            <person name="Amses K."/>
            <person name="Simmons R."/>
            <person name="Seto K."/>
            <person name="Myers J."/>
            <person name="Bonds A."/>
            <person name="Quandt C.A."/>
            <person name="Barry K."/>
            <person name="Liu P."/>
            <person name="Grigoriev I."/>
            <person name="Longcore J.E."/>
            <person name="James T.Y."/>
        </authorList>
    </citation>
    <scope>NUCLEOTIDE SEQUENCE</scope>
    <source>
        <strain evidence="2">JEL0513</strain>
    </source>
</reference>
<feature type="region of interest" description="Disordered" evidence="1">
    <location>
        <begin position="44"/>
        <end position="73"/>
    </location>
</feature>
<feature type="region of interest" description="Disordered" evidence="1">
    <location>
        <begin position="177"/>
        <end position="196"/>
    </location>
</feature>
<dbReference type="EMBL" id="JADGJH010001943">
    <property type="protein sequence ID" value="KAJ3106648.1"/>
    <property type="molecule type" value="Genomic_DNA"/>
</dbReference>
<gene>
    <name evidence="2" type="ORF">HK100_003707</name>
</gene>
<evidence type="ECO:0000313" key="3">
    <source>
        <dbReference type="Proteomes" id="UP001211907"/>
    </source>
</evidence>
<accession>A0AAD5SZR6</accession>
<organism evidence="2 3">
    <name type="scientific">Physocladia obscura</name>
    <dbReference type="NCBI Taxonomy" id="109957"/>
    <lineage>
        <taxon>Eukaryota</taxon>
        <taxon>Fungi</taxon>
        <taxon>Fungi incertae sedis</taxon>
        <taxon>Chytridiomycota</taxon>
        <taxon>Chytridiomycota incertae sedis</taxon>
        <taxon>Chytridiomycetes</taxon>
        <taxon>Chytridiales</taxon>
        <taxon>Chytriomycetaceae</taxon>
        <taxon>Physocladia</taxon>
    </lineage>
</organism>
<keyword evidence="3" id="KW-1185">Reference proteome</keyword>
<proteinExistence type="predicted"/>
<evidence type="ECO:0000313" key="2">
    <source>
        <dbReference type="EMBL" id="KAJ3106648.1"/>
    </source>
</evidence>
<feature type="non-terminal residue" evidence="2">
    <location>
        <position position="196"/>
    </location>
</feature>
<dbReference type="Proteomes" id="UP001211907">
    <property type="component" value="Unassembled WGS sequence"/>
</dbReference>